<evidence type="ECO:0000256" key="5">
    <source>
        <dbReference type="ARBA" id="ARBA00022490"/>
    </source>
</evidence>
<keyword evidence="25" id="KW-1185">Reference proteome</keyword>
<comment type="catalytic activity">
    <reaction evidence="15">
        <text>a 5'-end (N(7)-methyl 5'-triphosphoguanosine)-ribonucleoside in snoRNA + S-adenosyl-L-methionine = a 5'-end (N(2),N(7)-dimethyl 5'-triphosphoguanosine)-ribonucleoside in snoRNA + S-adenosyl-L-homocysteine + H(+)</text>
        <dbReference type="Rhea" id="RHEA:78475"/>
        <dbReference type="Rhea" id="RHEA-COMP:19086"/>
        <dbReference type="Rhea" id="RHEA-COMP:19088"/>
        <dbReference type="ChEBI" id="CHEBI:15378"/>
        <dbReference type="ChEBI" id="CHEBI:57856"/>
        <dbReference type="ChEBI" id="CHEBI:59789"/>
        <dbReference type="ChEBI" id="CHEBI:156461"/>
        <dbReference type="ChEBI" id="CHEBI:172880"/>
    </reaction>
    <physiologicalReaction direction="left-to-right" evidence="15">
        <dbReference type="Rhea" id="RHEA:78476"/>
    </physiologicalReaction>
</comment>
<evidence type="ECO:0000256" key="22">
    <source>
        <dbReference type="ARBA" id="ARBA00081504"/>
    </source>
</evidence>
<evidence type="ECO:0000256" key="4">
    <source>
        <dbReference type="ARBA" id="ARBA00018517"/>
    </source>
</evidence>
<dbReference type="InterPro" id="IPR029063">
    <property type="entry name" value="SAM-dependent_MTases_sf"/>
</dbReference>
<dbReference type="CDD" id="cd02440">
    <property type="entry name" value="AdoMet_MTases"/>
    <property type="match status" value="1"/>
</dbReference>
<dbReference type="AlphaFoldDB" id="A0A9P0AP36"/>
<comment type="subunit">
    <text evidence="20">May form homooligomers. Interacts with CREBBP/CBP, EED/WAIT1, EP300/P300, NCOA6/PRIP, PPARBP/PBP and SMN.</text>
</comment>
<keyword evidence="6" id="KW-0597">Phosphoprotein</keyword>
<dbReference type="OrthoDB" id="194443at2759"/>
<dbReference type="Pfam" id="PF09445">
    <property type="entry name" value="Methyltransf_15"/>
    <property type="match status" value="1"/>
</dbReference>
<keyword evidence="9" id="KW-0949">S-adenosyl-L-methionine</keyword>
<evidence type="ECO:0000256" key="18">
    <source>
        <dbReference type="ARBA" id="ARBA00049790"/>
    </source>
</evidence>
<name>A0A9P0AP36_BRAAE</name>
<evidence type="ECO:0000313" key="24">
    <source>
        <dbReference type="EMBL" id="CAH0546032.1"/>
    </source>
</evidence>
<dbReference type="PANTHER" id="PTHR14741">
    <property type="entry name" value="S-ADENOSYLMETHIONINE-DEPENDENT METHYLTRANSFERASE RELATED"/>
    <property type="match status" value="1"/>
</dbReference>
<feature type="region of interest" description="Disordered" evidence="23">
    <location>
        <begin position="421"/>
        <end position="443"/>
    </location>
</feature>
<comment type="similarity">
    <text evidence="13">Belongs to the methyltransferase superfamily. Trimethylguanosine synthase family.</text>
</comment>
<comment type="catalytic activity">
    <reaction evidence="14">
        <text>a 5'-end (N(2),N(7)-dimethyl 5'-triphosphoguanosine)-ribonucleoside in snoRNA + S-adenosyl-L-methionine = a 5'-end (N(2),N(2),N(7)-trimethyl 5'-triphosphoguanosine)-ribonucleoside in snoRNA + S-adenosyl-L-homocysteine + H(+)</text>
        <dbReference type="Rhea" id="RHEA:78507"/>
        <dbReference type="Rhea" id="RHEA-COMP:19088"/>
        <dbReference type="Rhea" id="RHEA-COMP:19090"/>
        <dbReference type="ChEBI" id="CHEBI:15378"/>
        <dbReference type="ChEBI" id="CHEBI:57856"/>
        <dbReference type="ChEBI" id="CHEBI:59789"/>
        <dbReference type="ChEBI" id="CHEBI:167623"/>
        <dbReference type="ChEBI" id="CHEBI:172880"/>
    </reaction>
    <physiologicalReaction direction="left-to-right" evidence="14">
        <dbReference type="Rhea" id="RHEA:78508"/>
    </physiologicalReaction>
</comment>
<evidence type="ECO:0000256" key="2">
    <source>
        <dbReference type="ARBA" id="ARBA00004496"/>
    </source>
</evidence>
<gene>
    <name evidence="24" type="ORF">MELIAE_LOCUS289</name>
</gene>
<keyword evidence="5" id="KW-0963">Cytoplasm</keyword>
<evidence type="ECO:0000256" key="9">
    <source>
        <dbReference type="ARBA" id="ARBA00022691"/>
    </source>
</evidence>
<keyword evidence="12" id="KW-0539">Nucleus</keyword>
<evidence type="ECO:0000256" key="15">
    <source>
        <dbReference type="ARBA" id="ARBA00048740"/>
    </source>
</evidence>
<evidence type="ECO:0000313" key="25">
    <source>
        <dbReference type="Proteomes" id="UP001154078"/>
    </source>
</evidence>
<evidence type="ECO:0000256" key="21">
    <source>
        <dbReference type="ARBA" id="ARBA00079339"/>
    </source>
</evidence>
<feature type="compositionally biased region" description="Polar residues" evidence="23">
    <location>
        <begin position="424"/>
        <end position="443"/>
    </location>
</feature>
<evidence type="ECO:0000256" key="10">
    <source>
        <dbReference type="ARBA" id="ARBA00023015"/>
    </source>
</evidence>
<evidence type="ECO:0000256" key="11">
    <source>
        <dbReference type="ARBA" id="ARBA00023163"/>
    </source>
</evidence>
<proteinExistence type="inferred from homology"/>
<keyword evidence="7" id="KW-0489">Methyltransferase</keyword>
<comment type="function">
    <text evidence="19">Catalyzes the 2 serial methylation steps for the conversion of the 7-monomethylguanosine (m(7)G) caps of snRNAs and snoRNAs to a 2,2,7-trimethylguanosine (m(2,2,7)G) cap structure. The enzyme is specific for guanine, and N7 methylation must precede N2 methylation. Hypermethylation of the m7G cap of U snRNAs leads to their concentration in nuclear foci, their colocalization with coilin and the formation of canonical Cajal bodies (CBs). Plays a role in transcriptional regulation.</text>
</comment>
<dbReference type="SUPFAM" id="SSF53335">
    <property type="entry name" value="S-adenosyl-L-methionine-dependent methyltransferases"/>
    <property type="match status" value="1"/>
</dbReference>
<comment type="catalytic activity">
    <reaction evidence="17">
        <text>a 5'-end (N(7)-methyl 5'-triphosphoguanosine)-ribonucleoside in snRNA + S-adenosyl-L-methionine = a 5'-end (N(2),N(7)-dimethyl 5'-triphosphoguanosine)-ribonucleoside in snRNA + S-adenosyl-L-homocysteine + H(+)</text>
        <dbReference type="Rhea" id="RHEA:78471"/>
        <dbReference type="Rhea" id="RHEA-COMP:19085"/>
        <dbReference type="Rhea" id="RHEA-COMP:19087"/>
        <dbReference type="ChEBI" id="CHEBI:15378"/>
        <dbReference type="ChEBI" id="CHEBI:57856"/>
        <dbReference type="ChEBI" id="CHEBI:59789"/>
        <dbReference type="ChEBI" id="CHEBI:156461"/>
        <dbReference type="ChEBI" id="CHEBI:172880"/>
    </reaction>
    <physiologicalReaction direction="left-to-right" evidence="17">
        <dbReference type="Rhea" id="RHEA:78472"/>
    </physiologicalReaction>
</comment>
<dbReference type="Gene3D" id="3.40.50.150">
    <property type="entry name" value="Vaccinia Virus protein VP39"/>
    <property type="match status" value="1"/>
</dbReference>
<keyword evidence="8" id="KW-0808">Transferase</keyword>
<evidence type="ECO:0000256" key="1">
    <source>
        <dbReference type="ARBA" id="ARBA00004408"/>
    </source>
</evidence>
<evidence type="ECO:0000256" key="23">
    <source>
        <dbReference type="SAM" id="MobiDB-lite"/>
    </source>
</evidence>
<evidence type="ECO:0000256" key="12">
    <source>
        <dbReference type="ARBA" id="ARBA00023242"/>
    </source>
</evidence>
<dbReference type="GO" id="GO:0005730">
    <property type="term" value="C:nucleolus"/>
    <property type="evidence" value="ECO:0007669"/>
    <property type="project" value="UniProtKB-SubCell"/>
</dbReference>
<evidence type="ECO:0000256" key="20">
    <source>
        <dbReference type="ARBA" id="ARBA00064494"/>
    </source>
</evidence>
<dbReference type="GO" id="GO:0005737">
    <property type="term" value="C:cytoplasm"/>
    <property type="evidence" value="ECO:0007669"/>
    <property type="project" value="UniProtKB-SubCell"/>
</dbReference>
<evidence type="ECO:0000256" key="13">
    <source>
        <dbReference type="ARBA" id="ARBA00025783"/>
    </source>
</evidence>
<dbReference type="EMBL" id="OV121132">
    <property type="protein sequence ID" value="CAH0546032.1"/>
    <property type="molecule type" value="Genomic_DNA"/>
</dbReference>
<sequence>MCEPQWDALAEIYLKKQNNQPEITCLCSRVFIRNKDVYKVNTFQSEFSASEEEVQNEEEILSECNSLPTIQRTSSKPENETETLSCYCSASHTDNFSTDEHDSLRDAYENISLIKGLQSSDSGADLTEFLRHDLDADWQKFWSLNGEKLIWESWIDKYSAYINPDYLHTQDNTEKGSRQPLVPDKFKFDDKDLATYTCEVIKSDSSSINSKKVRGVLSRDLSGSDEKIGNDVSEGWNPLSPASVECETEVERLLSSRCGSQASSSLRTVDSMTNVTRMTVSSIDLSPSSDSFSSVSSAQSSLSSEDSEEDYQNQWNVLWKKHYEEEYTEQYNKFMSSMLDAGEVTTSNTNTFLKSQAILPKRNFLKTLASKGEFSLLSDTLGELLSSLHVSTESNMEEEKLASGSEDNNEQQTMLAMGLPVSFGTKNNPKQKQDPKLTSTDSFDASRSRIKAAFNLIGIEYQENNDERYGGNVDYKLKHIRLQNRHLKLKPQAKKAKHTRYDDDGNVVEEAEVDEAELNFQSILEDDDSSDNDLISCEDEFASTETITAKLEETNQDAKTPKKKKRKKKSNLPLEIKENAKLRKYWHRRFSLFSKFDQGIKLDEESWYSVTPEIVAKHTAERLKCDVIVDAFCGAGGNAIQFAKTCQQVIAIDIDAKKIELAKNNAEVYGVADKIEFVVGDFLTLCSGLKADAVFMSPPWGGPSYLSMPVYDLATMLQPVPYAELLQCGMRISRNCAVFLPRNSNTHTLISEAGPGGKVEIEQNFINQKLIAITAYYSDLIREK</sequence>
<evidence type="ECO:0000256" key="16">
    <source>
        <dbReference type="ARBA" id="ARBA00048763"/>
    </source>
</evidence>
<keyword evidence="11" id="KW-0804">Transcription</keyword>
<dbReference type="PANTHER" id="PTHR14741:SF32">
    <property type="entry name" value="TRIMETHYLGUANOSINE SYNTHASE"/>
    <property type="match status" value="1"/>
</dbReference>
<dbReference type="GO" id="GO:0071164">
    <property type="term" value="F:RNA cap trimethylguanosine synthase activity"/>
    <property type="evidence" value="ECO:0007669"/>
    <property type="project" value="TreeGrafter"/>
</dbReference>
<keyword evidence="10" id="KW-0805">Transcription regulation</keyword>
<evidence type="ECO:0000256" key="6">
    <source>
        <dbReference type="ARBA" id="ARBA00022553"/>
    </source>
</evidence>
<dbReference type="GO" id="GO:0015030">
    <property type="term" value="C:Cajal body"/>
    <property type="evidence" value="ECO:0007669"/>
    <property type="project" value="UniProtKB-SubCell"/>
</dbReference>
<evidence type="ECO:0000256" key="17">
    <source>
        <dbReference type="ARBA" id="ARBA00049075"/>
    </source>
</evidence>
<dbReference type="Proteomes" id="UP001154078">
    <property type="component" value="Chromosome 1"/>
</dbReference>
<evidence type="ECO:0000256" key="7">
    <source>
        <dbReference type="ARBA" id="ARBA00022603"/>
    </source>
</evidence>
<organism evidence="24 25">
    <name type="scientific">Brassicogethes aeneus</name>
    <name type="common">Rape pollen beetle</name>
    <name type="synonym">Meligethes aeneus</name>
    <dbReference type="NCBI Taxonomy" id="1431903"/>
    <lineage>
        <taxon>Eukaryota</taxon>
        <taxon>Metazoa</taxon>
        <taxon>Ecdysozoa</taxon>
        <taxon>Arthropoda</taxon>
        <taxon>Hexapoda</taxon>
        <taxon>Insecta</taxon>
        <taxon>Pterygota</taxon>
        <taxon>Neoptera</taxon>
        <taxon>Endopterygota</taxon>
        <taxon>Coleoptera</taxon>
        <taxon>Polyphaga</taxon>
        <taxon>Cucujiformia</taxon>
        <taxon>Nitidulidae</taxon>
        <taxon>Meligethinae</taxon>
        <taxon>Brassicogethes</taxon>
    </lineage>
</organism>
<evidence type="ECO:0000256" key="19">
    <source>
        <dbReference type="ARBA" id="ARBA00057179"/>
    </source>
</evidence>
<dbReference type="FunFam" id="3.40.50.150:FF:000066">
    <property type="entry name" value="Trimethylguanosine synthase 1"/>
    <property type="match status" value="1"/>
</dbReference>
<comment type="catalytic activity">
    <reaction evidence="16">
        <text>a 5'-end (N(2),N(7)-dimethyl 5'-triphosphoguanosine)-ribonucleoside in snRNA + S-adenosyl-L-methionine = a 5'-end (N(2),N(2),N(7)-trimethyl 5'-triphosphoguanosine)-ribonucleoside in snRNA + S-adenosyl-L-homocysteine + H(+)</text>
        <dbReference type="Rhea" id="RHEA:78479"/>
        <dbReference type="Rhea" id="RHEA-COMP:19087"/>
        <dbReference type="Rhea" id="RHEA-COMP:19089"/>
        <dbReference type="ChEBI" id="CHEBI:15378"/>
        <dbReference type="ChEBI" id="CHEBI:57856"/>
        <dbReference type="ChEBI" id="CHEBI:59789"/>
        <dbReference type="ChEBI" id="CHEBI:167623"/>
        <dbReference type="ChEBI" id="CHEBI:172880"/>
    </reaction>
    <physiologicalReaction direction="left-to-right" evidence="16">
        <dbReference type="Rhea" id="RHEA:78480"/>
    </physiologicalReaction>
</comment>
<reference evidence="24" key="1">
    <citation type="submission" date="2021-12" db="EMBL/GenBank/DDBJ databases">
        <authorList>
            <person name="King R."/>
        </authorList>
    </citation>
    <scope>NUCLEOTIDE SEQUENCE</scope>
</reference>
<dbReference type="InterPro" id="IPR019012">
    <property type="entry name" value="RNA_cap_Gua-N2-MeTrfase"/>
</dbReference>
<comment type="subcellular location">
    <subcellularLocation>
        <location evidence="2">Cytoplasm</location>
    </subcellularLocation>
    <subcellularLocation>
        <location evidence="1">Nucleus</location>
        <location evidence="1">Cajal body</location>
    </subcellularLocation>
    <subcellularLocation>
        <location evidence="3">Nucleus</location>
        <location evidence="3">Nucleolus</location>
    </subcellularLocation>
</comment>
<evidence type="ECO:0000256" key="8">
    <source>
        <dbReference type="ARBA" id="ARBA00022679"/>
    </source>
</evidence>
<evidence type="ECO:0000256" key="3">
    <source>
        <dbReference type="ARBA" id="ARBA00004604"/>
    </source>
</evidence>
<protein>
    <recommendedName>
        <fullName evidence="4">Trimethylguanosine synthase</fullName>
    </recommendedName>
    <alternativeName>
        <fullName evidence="18">Cap-specific guanine-N(2) methyltransferase</fullName>
    </alternativeName>
    <alternativeName>
        <fullName evidence="21">Nuclear receptor coactivator 6-interacting protein</fullName>
    </alternativeName>
    <alternativeName>
        <fullName evidence="22">PRIP-interacting protein with methyltransferase motif</fullName>
    </alternativeName>
</protein>
<evidence type="ECO:0000256" key="14">
    <source>
        <dbReference type="ARBA" id="ARBA00047418"/>
    </source>
</evidence>
<accession>A0A9P0AP36</accession>